<protein>
    <submittedName>
        <fullName evidence="3">ARAD1D08470p</fullName>
    </submittedName>
</protein>
<organism evidence="3">
    <name type="scientific">Blastobotrys adeninivorans</name>
    <name type="common">Yeast</name>
    <name type="synonym">Arxula adeninivorans</name>
    <dbReference type="NCBI Taxonomy" id="409370"/>
    <lineage>
        <taxon>Eukaryota</taxon>
        <taxon>Fungi</taxon>
        <taxon>Dikarya</taxon>
        <taxon>Ascomycota</taxon>
        <taxon>Saccharomycotina</taxon>
        <taxon>Dipodascomycetes</taxon>
        <taxon>Dipodascales</taxon>
        <taxon>Trichomonascaceae</taxon>
        <taxon>Blastobotrys</taxon>
    </lineage>
</organism>
<dbReference type="AlphaFoldDB" id="A0A060TEK5"/>
<keyword evidence="2" id="KW-0802">TPR repeat</keyword>
<dbReference type="InterPro" id="IPR044244">
    <property type="entry name" value="TTC27/Emw1"/>
</dbReference>
<evidence type="ECO:0000313" key="3">
    <source>
        <dbReference type="EMBL" id="CDP37307.1"/>
    </source>
</evidence>
<keyword evidence="1" id="KW-0677">Repeat</keyword>
<evidence type="ECO:0000256" key="2">
    <source>
        <dbReference type="ARBA" id="ARBA00022803"/>
    </source>
</evidence>
<dbReference type="PhylomeDB" id="A0A060TEK5"/>
<accession>A0A060TEK5</accession>
<name>A0A060TEK5_BLAAD</name>
<gene>
    <name evidence="3" type="ORF">GNLVRS02_ARAD1D08470g</name>
</gene>
<proteinExistence type="predicted"/>
<dbReference type="PANTHER" id="PTHR16193:SF0">
    <property type="entry name" value="TETRATRICOPEPTIDE REPEAT PROTEIN 27"/>
    <property type="match status" value="1"/>
</dbReference>
<sequence length="826" mass="92563">MDHVQLLKGAEGVKDPKLSLVAEGQFEKSLSTDLFRLDDGTRIRDQATQAVKQSTLTEELASDWLAIAISALHTFCQSNFTGPSVKFDPNVVVTPGIEWNKNLTNACIEQLGVDGEEAFGLMSYPHLLLLTEAILDVLVADAPSNIRAFAKWWSIRALVIHQSTLTDLSVTLRKRVFELFKDEEIKHLSESDESVKVLYFIELARARLVYEDDDEAIAPLNEAQEHSGFHYVLTGLLGKRTKYQQNETSQLIVLAKSQMEDENAQSSGSQDGPAALELNSDLLLEQPAYSAPGVKEQSKIPVELQSLDPNNQPALKDVDSAILMLTIDRVRKSSPYRDTLVQEQLLAITNRIISLSPKSSVNWSVFSRALWNRSLLEADSAKTVERGTLQMQSLVEELGQANVASFIPKPTGDEKDESEDISKRLKCIHQLLPLPKWAMDSALAEKYMSLGVLKSALQVYERLEMWGEMAMCMAAVGQEEEGVEIMENHLKTHPRDARGWSILGDITLNPDYWRKAWDVKRYPGAKRALGRFYYNPPKSANVERDLDEAITHLSDALKVNPLHKESWFLYGVAGLETAQWELASEAFTRVVSIDDSDAKAWSNLSSALLRLSKKSEAFSALKRATRAACDTKDWRIWTNYVTVAADLGEWTEAARGIKEIIDIRGAGEKGIDLPILEKLVQELVKGDLPDNGKLDHFQKTVVDLVTVTLPALITNDPRLWTLHGRVNIWLHRPWSALESFEKGFRVALQNADSTEEAFEQAVDYCTELVDGYVNLGELEGRIEGSVVCKDWKFKARSAIRAVMGKGKNLWDTTPAWDRLMQIKNDL</sequence>
<reference evidence="3" key="2">
    <citation type="submission" date="2014-06" db="EMBL/GenBank/DDBJ databases">
        <title>The complete genome of Blastobotrys (Arxula) adeninivorans LS3 - a yeast of biotechnological interest.</title>
        <authorList>
            <person name="Kunze G."/>
            <person name="Gaillardin C."/>
            <person name="Czernicka M."/>
            <person name="Durrens P."/>
            <person name="Martin T."/>
            <person name="Boer E."/>
            <person name="Gabaldon T."/>
            <person name="Cruz J."/>
            <person name="Talla E."/>
            <person name="Marck C."/>
            <person name="Goffeau A."/>
            <person name="Barbe V."/>
            <person name="Baret P."/>
            <person name="Baronian K."/>
            <person name="Beier S."/>
            <person name="Bleykasten C."/>
            <person name="Bode R."/>
            <person name="Casaregola S."/>
            <person name="Despons L."/>
            <person name="Fairhead C."/>
            <person name="Giersberg M."/>
            <person name="Gierski P."/>
            <person name="Hahnel U."/>
            <person name="Hartmann A."/>
            <person name="Jankowska D."/>
            <person name="Jubin C."/>
            <person name="Jung P."/>
            <person name="Lafontaine I."/>
            <person name="Leh-Louis V."/>
            <person name="Lemaire M."/>
            <person name="Marcet-Houben M."/>
            <person name="Mascher M."/>
            <person name="Morel G."/>
            <person name="Richard G.-F."/>
            <person name="Riechen J."/>
            <person name="Sacerdot C."/>
            <person name="Sarkar A."/>
            <person name="Savel G."/>
            <person name="Schacherer J."/>
            <person name="Sherman D."/>
            <person name="Straub M.-L."/>
            <person name="Stein N."/>
            <person name="Thierry A."/>
            <person name="Trautwein-Schult A."/>
            <person name="Westhof E."/>
            <person name="Worch S."/>
            <person name="Dujon B."/>
            <person name="Souciet J.-L."/>
            <person name="Wincker P."/>
            <person name="Scholz U."/>
            <person name="Neuveglise N."/>
        </authorList>
    </citation>
    <scope>NUCLEOTIDE SEQUENCE</scope>
    <source>
        <strain evidence="3">LS3</strain>
    </source>
</reference>
<dbReference type="Gene3D" id="1.25.40.10">
    <property type="entry name" value="Tetratricopeptide repeat domain"/>
    <property type="match status" value="1"/>
</dbReference>
<evidence type="ECO:0000256" key="1">
    <source>
        <dbReference type="ARBA" id="ARBA00022737"/>
    </source>
</evidence>
<dbReference type="InterPro" id="IPR011990">
    <property type="entry name" value="TPR-like_helical_dom_sf"/>
</dbReference>
<dbReference type="Pfam" id="PF13432">
    <property type="entry name" value="TPR_16"/>
    <property type="match status" value="1"/>
</dbReference>
<dbReference type="SUPFAM" id="SSF48452">
    <property type="entry name" value="TPR-like"/>
    <property type="match status" value="1"/>
</dbReference>
<reference evidence="3" key="1">
    <citation type="submission" date="2014-02" db="EMBL/GenBank/DDBJ databases">
        <authorList>
            <person name="Genoscope - CEA"/>
        </authorList>
    </citation>
    <scope>NUCLEOTIDE SEQUENCE</scope>
    <source>
        <strain evidence="3">LS3</strain>
    </source>
</reference>
<dbReference type="EMBL" id="HG937694">
    <property type="protein sequence ID" value="CDP37307.1"/>
    <property type="molecule type" value="Genomic_DNA"/>
</dbReference>
<dbReference type="PANTHER" id="PTHR16193">
    <property type="entry name" value="TETRATRICOPEPTIDE REPEAT PROTEIN 27"/>
    <property type="match status" value="1"/>
</dbReference>